<name>A0ABV8MLU2_9NEIS</name>
<dbReference type="RefSeq" id="WP_378160699.1">
    <property type="nucleotide sequence ID" value="NZ_JBHSBU010000001.1"/>
</dbReference>
<dbReference type="Proteomes" id="UP001595791">
    <property type="component" value="Unassembled WGS sequence"/>
</dbReference>
<dbReference type="EMBL" id="JBHSBU010000001">
    <property type="protein sequence ID" value="MFC4158240.1"/>
    <property type="molecule type" value="Genomic_DNA"/>
</dbReference>
<gene>
    <name evidence="1" type="ORF">ACFOW7_02595</name>
</gene>
<organism evidence="1 2">
    <name type="scientific">Chitinimonas lacunae</name>
    <dbReference type="NCBI Taxonomy" id="1963018"/>
    <lineage>
        <taxon>Bacteria</taxon>
        <taxon>Pseudomonadati</taxon>
        <taxon>Pseudomonadota</taxon>
        <taxon>Betaproteobacteria</taxon>
        <taxon>Neisseriales</taxon>
        <taxon>Chitinibacteraceae</taxon>
        <taxon>Chitinimonas</taxon>
    </lineage>
</organism>
<comment type="caution">
    <text evidence="1">The sequence shown here is derived from an EMBL/GenBank/DDBJ whole genome shotgun (WGS) entry which is preliminary data.</text>
</comment>
<evidence type="ECO:0000313" key="1">
    <source>
        <dbReference type="EMBL" id="MFC4158240.1"/>
    </source>
</evidence>
<reference evidence="2" key="1">
    <citation type="journal article" date="2019" name="Int. J. Syst. Evol. Microbiol.">
        <title>The Global Catalogue of Microorganisms (GCM) 10K type strain sequencing project: providing services to taxonomists for standard genome sequencing and annotation.</title>
        <authorList>
            <consortium name="The Broad Institute Genomics Platform"/>
            <consortium name="The Broad Institute Genome Sequencing Center for Infectious Disease"/>
            <person name="Wu L."/>
            <person name="Ma J."/>
        </authorList>
    </citation>
    <scope>NUCLEOTIDE SEQUENCE [LARGE SCALE GENOMIC DNA]</scope>
    <source>
        <strain evidence="2">LMG 29894</strain>
    </source>
</reference>
<proteinExistence type="predicted"/>
<protein>
    <submittedName>
        <fullName evidence="1">Uncharacterized protein</fullName>
    </submittedName>
</protein>
<sequence length="54" mass="5435">MFAVPAADSDVLVGELIAEMLAGGMRPSWADLPGSGAALVGVEVVRPAVGEIEL</sequence>
<evidence type="ECO:0000313" key="2">
    <source>
        <dbReference type="Proteomes" id="UP001595791"/>
    </source>
</evidence>
<accession>A0ABV8MLU2</accession>
<keyword evidence="2" id="KW-1185">Reference proteome</keyword>